<evidence type="ECO:0000256" key="1">
    <source>
        <dbReference type="ARBA" id="ARBA00003416"/>
    </source>
</evidence>
<dbReference type="AlphaFoldDB" id="A0A6S6UH81"/>
<dbReference type="InterPro" id="IPR003798">
    <property type="entry name" value="DNA_recombination_RmuC"/>
</dbReference>
<dbReference type="EMBL" id="CACVAY010000149">
    <property type="protein sequence ID" value="CAA6828567.1"/>
    <property type="molecule type" value="Genomic_DNA"/>
</dbReference>
<evidence type="ECO:0000256" key="4">
    <source>
        <dbReference type="ARBA" id="ARBA00023172"/>
    </source>
</evidence>
<gene>
    <name evidence="6" type="ORF">HELGO_WM9361</name>
</gene>
<dbReference type="GO" id="GO:0006310">
    <property type="term" value="P:DNA recombination"/>
    <property type="evidence" value="ECO:0007669"/>
    <property type="project" value="UniProtKB-KW"/>
</dbReference>
<keyword evidence="5" id="KW-0812">Transmembrane</keyword>
<comment type="function">
    <text evidence="1">Involved in DNA recombination.</text>
</comment>
<keyword evidence="4" id="KW-0233">DNA recombination</keyword>
<evidence type="ECO:0000256" key="3">
    <source>
        <dbReference type="ARBA" id="ARBA00023054"/>
    </source>
</evidence>
<dbReference type="Pfam" id="PF02646">
    <property type="entry name" value="RmuC"/>
    <property type="match status" value="1"/>
</dbReference>
<protein>
    <submittedName>
        <fullName evidence="6">DNA recombination protein RmuC</fullName>
    </submittedName>
</protein>
<keyword evidence="3" id="KW-0175">Coiled coil</keyword>
<reference evidence="6" key="1">
    <citation type="submission" date="2020-01" db="EMBL/GenBank/DDBJ databases">
        <authorList>
            <person name="Meier V. D."/>
            <person name="Meier V D."/>
        </authorList>
    </citation>
    <scope>NUCLEOTIDE SEQUENCE</scope>
    <source>
        <strain evidence="6">HLG_WM_MAG_07</strain>
    </source>
</reference>
<proteinExistence type="inferred from homology"/>
<keyword evidence="5" id="KW-0472">Membrane</keyword>
<evidence type="ECO:0000313" key="6">
    <source>
        <dbReference type="EMBL" id="CAA6828567.1"/>
    </source>
</evidence>
<sequence>MDPMVVQPVTINNDSFVIIVAVIMFLLGFAIAWLLYAVPLSTARERLRFLTVESEAERRVNEEQTKLHEQTIAQMQNSFAALSQHALRENNSQFLQLAQETLLRFHNHAQHELEGKEHSIREMIQPLQHALDASRKQVFDIEKDRQESFGRVSEQMRAVSEEQVQLRDQTHRLVSALKRPEVRGQWGEITLKRLVEMAGMVEQCDFVEQAHDNSNNRVIRPDLVVTMPDDRVLIVDAKTPLDAYLEATQTDDADHRLKEYKRHAKIVRDHVNELSAKKYWEQFKQSPDFVVLFVPGEQFLGAALEYDKKLLEEAMDKKVILASPSTLIALLRSVSFGWKQVALSKNAQHIQRLGEDIYKRMATLTEHMARLGKSINSTSENYNKTLGSLERSVLPGVKRFTELGIQDSKSLEVMNPVEIHAREPLKRTSP</sequence>
<feature type="transmembrane region" description="Helical" evidence="5">
    <location>
        <begin position="16"/>
        <end position="38"/>
    </location>
</feature>
<organism evidence="6">
    <name type="scientific">uncultured Thiotrichaceae bacterium</name>
    <dbReference type="NCBI Taxonomy" id="298394"/>
    <lineage>
        <taxon>Bacteria</taxon>
        <taxon>Pseudomonadati</taxon>
        <taxon>Pseudomonadota</taxon>
        <taxon>Gammaproteobacteria</taxon>
        <taxon>Thiotrichales</taxon>
        <taxon>Thiotrichaceae</taxon>
        <taxon>environmental samples</taxon>
    </lineage>
</organism>
<accession>A0A6S6UH81</accession>
<dbReference type="PANTHER" id="PTHR30563:SF0">
    <property type="entry name" value="DNA RECOMBINATION PROTEIN RMUC"/>
    <property type="match status" value="1"/>
</dbReference>
<keyword evidence="5" id="KW-1133">Transmembrane helix</keyword>
<dbReference type="PANTHER" id="PTHR30563">
    <property type="entry name" value="DNA RECOMBINATION PROTEIN RMUC"/>
    <property type="match status" value="1"/>
</dbReference>
<evidence type="ECO:0000256" key="5">
    <source>
        <dbReference type="SAM" id="Phobius"/>
    </source>
</evidence>
<evidence type="ECO:0000256" key="2">
    <source>
        <dbReference type="ARBA" id="ARBA00009840"/>
    </source>
</evidence>
<name>A0A6S6UH81_9GAMM</name>
<comment type="similarity">
    <text evidence="2">Belongs to the RmuC family.</text>
</comment>